<evidence type="ECO:0000256" key="2">
    <source>
        <dbReference type="ARBA" id="ARBA00022478"/>
    </source>
</evidence>
<dbReference type="Proteomes" id="UP001642409">
    <property type="component" value="Unassembled WGS sequence"/>
</dbReference>
<sequence length="467" mass="53309">MNILINQQITKDFPNQQKLLRTLLDFPCQTRQYLIQQAQITAEEFAVQFPILRQFGVAMELEVPIIKNGRLGERRVSVFKAMTDVLVASVLKSVIIPMLPTQHQEVLSHLFAYGRSTLQEIEQSVSSNKTQRQMLTMQPVQEVMAQLSTRKLIQFEDVYTVFCQNSILQDYLDANGLTNAKTSSKQQKKQDFQLPSDLVLIQKLQTNEKNVPSEYFVPNYVYIQKFVQLKLALNNIKSICDDSVHAVASHIAHFSQAHFCEVPQSFTITEIVQFITAEKNQTELSLITGPSTLKLTPQNIQTCLQNLIQIQFLSQSFDHYSMNMDFIIQCKINVIQKLINERYQKEAGRVIKLLTVRKYLDEQQIEYEGIMSHQTCVSILNQLHKDGFLQILTAGKSEWNEKSVNLYSVDEQMLLRNGREMAAKVVAGLLDLYEQVGVNLAAEDVKARAKQVAHALGRCIEVFACIV</sequence>
<dbReference type="PANTHER" id="PTHR12949:SF0">
    <property type="entry name" value="DNA-DIRECTED RNA POLYMERASE III SUBUNIT RPC3"/>
    <property type="match status" value="1"/>
</dbReference>
<keyword evidence="9" id="KW-1185">Reference proteome</keyword>
<organism evidence="7">
    <name type="scientific">Hexamita inflata</name>
    <dbReference type="NCBI Taxonomy" id="28002"/>
    <lineage>
        <taxon>Eukaryota</taxon>
        <taxon>Metamonada</taxon>
        <taxon>Diplomonadida</taxon>
        <taxon>Hexamitidae</taxon>
        <taxon>Hexamitinae</taxon>
        <taxon>Hexamita</taxon>
    </lineage>
</organism>
<dbReference type="GO" id="GO:0003697">
    <property type="term" value="F:single-stranded DNA binding"/>
    <property type="evidence" value="ECO:0007669"/>
    <property type="project" value="UniProtKB-UniRule"/>
</dbReference>
<dbReference type="AlphaFoldDB" id="A0AA86NVN8"/>
<accession>A0AA86NVN8</accession>
<dbReference type="GO" id="GO:0005666">
    <property type="term" value="C:RNA polymerase III complex"/>
    <property type="evidence" value="ECO:0007669"/>
    <property type="project" value="UniProtKB-UniRule"/>
</dbReference>
<evidence type="ECO:0000256" key="5">
    <source>
        <dbReference type="RuleBase" id="RU367076"/>
    </source>
</evidence>
<comment type="subunit">
    <text evidence="5">Component of the RNA polymerase III (Pol III) complex consisting of 17 subunits.</text>
</comment>
<keyword evidence="3 5" id="KW-0804">Transcription</keyword>
<feature type="domain" description="DNA-directed RNA polymerase III subunit RPC3 winged-helix" evidence="6">
    <location>
        <begin position="335"/>
        <end position="397"/>
    </location>
</feature>
<comment type="caution">
    <text evidence="7">The sequence shown here is derived from an EMBL/GenBank/DDBJ whole genome shotgun (WGS) entry which is preliminary data.</text>
</comment>
<reference evidence="7" key="1">
    <citation type="submission" date="2023-06" db="EMBL/GenBank/DDBJ databases">
        <authorList>
            <person name="Kurt Z."/>
        </authorList>
    </citation>
    <scope>NUCLEOTIDE SEQUENCE</scope>
</reference>
<evidence type="ECO:0000256" key="3">
    <source>
        <dbReference type="ARBA" id="ARBA00023163"/>
    </source>
</evidence>
<comment type="similarity">
    <text evidence="5">Belongs to the eukaryotic RPC3/POLR3C RNA polymerase subunit family.</text>
</comment>
<keyword evidence="2 5" id="KW-0240">DNA-directed RNA polymerase</keyword>
<evidence type="ECO:0000256" key="1">
    <source>
        <dbReference type="ARBA" id="ARBA00004123"/>
    </source>
</evidence>
<evidence type="ECO:0000256" key="4">
    <source>
        <dbReference type="ARBA" id="ARBA00023242"/>
    </source>
</evidence>
<dbReference type="InterPro" id="IPR039748">
    <property type="entry name" value="RPC3"/>
</dbReference>
<dbReference type="PANTHER" id="PTHR12949">
    <property type="entry name" value="RNA POLYMERASE III DNA DIRECTED -RELATED"/>
    <property type="match status" value="1"/>
</dbReference>
<dbReference type="EMBL" id="CAXDID020000579">
    <property type="protein sequence ID" value="CAL6104141.1"/>
    <property type="molecule type" value="Genomic_DNA"/>
</dbReference>
<evidence type="ECO:0000313" key="8">
    <source>
        <dbReference type="EMBL" id="CAL6104141.1"/>
    </source>
</evidence>
<dbReference type="Gene3D" id="1.10.10.10">
    <property type="entry name" value="Winged helix-like DNA-binding domain superfamily/Winged helix DNA-binding domain"/>
    <property type="match status" value="1"/>
</dbReference>
<evidence type="ECO:0000259" key="6">
    <source>
        <dbReference type="Pfam" id="PF22536"/>
    </source>
</evidence>
<dbReference type="InterPro" id="IPR036388">
    <property type="entry name" value="WH-like_DNA-bd_sf"/>
</dbReference>
<evidence type="ECO:0000313" key="9">
    <source>
        <dbReference type="Proteomes" id="UP001642409"/>
    </source>
</evidence>
<dbReference type="Pfam" id="PF22536">
    <property type="entry name" value="WHD_POLR3C"/>
    <property type="match status" value="1"/>
</dbReference>
<protein>
    <recommendedName>
        <fullName evidence="5">DNA-directed RNA polymerase III subunit RPC3</fullName>
        <shortName evidence="5">RNA polymerase III subunit C3</shortName>
    </recommendedName>
</protein>
<comment type="subcellular location">
    <subcellularLocation>
        <location evidence="1 5">Nucleus</location>
    </subcellularLocation>
</comment>
<gene>
    <name evidence="7" type="ORF">HINF_LOCUS13580</name>
    <name evidence="8" type="ORF">HINF_LOCUS72628</name>
</gene>
<name>A0AA86NVN8_9EUKA</name>
<evidence type="ECO:0000313" key="7">
    <source>
        <dbReference type="EMBL" id="CAI9925935.1"/>
    </source>
</evidence>
<dbReference type="InterPro" id="IPR055207">
    <property type="entry name" value="POLR3C_WHD"/>
</dbReference>
<dbReference type="EMBL" id="CATOUU010000353">
    <property type="protein sequence ID" value="CAI9925935.1"/>
    <property type="molecule type" value="Genomic_DNA"/>
</dbReference>
<proteinExistence type="inferred from homology"/>
<reference evidence="8 9" key="2">
    <citation type="submission" date="2024-07" db="EMBL/GenBank/DDBJ databases">
        <authorList>
            <person name="Akdeniz Z."/>
        </authorList>
    </citation>
    <scope>NUCLEOTIDE SEQUENCE [LARGE SCALE GENOMIC DNA]</scope>
</reference>
<comment type="function">
    <text evidence="5">DNA-dependent RNA polymerase catalyzes the transcription of DNA into RNA using the four ribonucleoside triphosphates as substrates. Specific core component of RNA polymerase III which synthesizes small RNAs, such as 5S rRNA and tRNAs.</text>
</comment>
<keyword evidence="4 5" id="KW-0539">Nucleus</keyword>